<evidence type="ECO:0000313" key="1">
    <source>
        <dbReference type="EMBL" id="DAG89633.1"/>
    </source>
</evidence>
<reference evidence="1" key="1">
    <citation type="journal article" date="2021" name="Proc. Natl. Acad. Sci. U.S.A.">
        <title>A Catalog of Tens of Thousands of Viruses from Human Metagenomes Reveals Hidden Associations with Chronic Diseases.</title>
        <authorList>
            <person name="Tisza M.J."/>
            <person name="Buck C.B."/>
        </authorList>
    </citation>
    <scope>NUCLEOTIDE SEQUENCE</scope>
    <source>
        <strain evidence="1">CtcJL42</strain>
    </source>
</reference>
<name>A0A8S5VKH3_9CAUD</name>
<accession>A0A8S5VKH3</accession>
<organism evidence="1">
    <name type="scientific">Ackermannviridae sp</name>
    <dbReference type="NCBI Taxonomy" id="2831612"/>
    <lineage>
        <taxon>Viruses</taxon>
        <taxon>Duplodnaviria</taxon>
        <taxon>Heunggongvirae</taxon>
        <taxon>Uroviricota</taxon>
        <taxon>Caudoviricetes</taxon>
        <taxon>Pantevenvirales</taxon>
        <taxon>Ackermannviridae</taxon>
    </lineage>
</organism>
<sequence length="414" mass="42991">MALRRITDAELKGKGNVGKPDIPGVSTAEMQRIMDEIPREIIVPAFNELSQQAETALNDRYTKAETNSAINQRVIDIGTSDMAKGVYDPNNAGVDVTVQEYACTKTGKVYALTGSGAVGRFKVPAAWASGDTWTVNGNAVPAYCGADAVDGDAVVAGRWVIFTFDGTQLNFNGGGGLTTSKLAQATAGTGDVLNGVPFYAGNKTLKKGTLALSGNMTAGDLLAGKTGYSTNAKSKITGTLELSGNMTAADLLAGKTGYSNNAKSKITGAMVNRGNWGATINPGDSVTVVKGFHAGGGAVKASYGGVLVWCFLQSSGNSDQKTVFANGTFGSASGYSFTFRRAGTYRAYFVITQPQGSGSGIKKNWNSWLWGPHDSTSGAQTISFTVSSGDSIQMYCSNTDTACTQAAIAVYAES</sequence>
<proteinExistence type="predicted"/>
<protein>
    <submittedName>
        <fullName evidence="1">Uncharacterized protein</fullName>
    </submittedName>
</protein>
<dbReference type="EMBL" id="BK035262">
    <property type="protein sequence ID" value="DAG89633.1"/>
    <property type="molecule type" value="Genomic_DNA"/>
</dbReference>